<evidence type="ECO:0000313" key="4">
    <source>
        <dbReference type="Proteomes" id="UP001552521"/>
    </source>
</evidence>
<evidence type="ECO:0000259" key="2">
    <source>
        <dbReference type="Pfam" id="PF01471"/>
    </source>
</evidence>
<dbReference type="Pfam" id="PF01471">
    <property type="entry name" value="PG_binding_1"/>
    <property type="match status" value="1"/>
</dbReference>
<keyword evidence="1" id="KW-0732">Signal</keyword>
<accession>A0ABV3HPI0</accession>
<proteinExistence type="predicted"/>
<dbReference type="SUPFAM" id="SSF47090">
    <property type="entry name" value="PGBD-like"/>
    <property type="match status" value="1"/>
</dbReference>
<protein>
    <submittedName>
        <fullName evidence="3">Peptidoglycan-binding domain-containing protein</fullName>
    </submittedName>
</protein>
<comment type="caution">
    <text evidence="3">The sequence shown here is derived from an EMBL/GenBank/DDBJ whole genome shotgun (WGS) entry which is preliminary data.</text>
</comment>
<dbReference type="EMBL" id="JBFAQK010000003">
    <property type="protein sequence ID" value="MEV4679983.1"/>
    <property type="molecule type" value="Genomic_DNA"/>
</dbReference>
<dbReference type="RefSeq" id="WP_364587983.1">
    <property type="nucleotide sequence ID" value="NZ_JBFAQK010000003.1"/>
</dbReference>
<dbReference type="InterPro" id="IPR036366">
    <property type="entry name" value="PGBDSf"/>
</dbReference>
<feature type="chain" id="PRO_5046750510" evidence="1">
    <location>
        <begin position="27"/>
        <end position="138"/>
    </location>
</feature>
<sequence>MKLKSASLGAVALMVTGLGFATPAAAATPSCASSVAIWKSSSTYIQLPTTSGGSLTCEMSQGAEGPHVRALQRALNHCYGAGLSVDTIFGPKTYNALRSAQAEAETGVDGIYGPNTRDALEWPRLDKGGYFTGYCAKR</sequence>
<evidence type="ECO:0000313" key="3">
    <source>
        <dbReference type="EMBL" id="MEV4679983.1"/>
    </source>
</evidence>
<organism evidence="3 4">
    <name type="scientific">Streptomyces kurssanovii</name>
    <dbReference type="NCBI Taxonomy" id="67312"/>
    <lineage>
        <taxon>Bacteria</taxon>
        <taxon>Bacillati</taxon>
        <taxon>Actinomycetota</taxon>
        <taxon>Actinomycetes</taxon>
        <taxon>Kitasatosporales</taxon>
        <taxon>Streptomycetaceae</taxon>
        <taxon>Streptomyces</taxon>
    </lineage>
</organism>
<dbReference type="Proteomes" id="UP001552521">
    <property type="component" value="Unassembled WGS sequence"/>
</dbReference>
<dbReference type="Gene3D" id="1.10.101.10">
    <property type="entry name" value="PGBD-like superfamily/PGBD"/>
    <property type="match status" value="1"/>
</dbReference>
<feature type="domain" description="Peptidoglycan binding-like" evidence="2">
    <location>
        <begin position="65"/>
        <end position="120"/>
    </location>
</feature>
<evidence type="ECO:0000256" key="1">
    <source>
        <dbReference type="SAM" id="SignalP"/>
    </source>
</evidence>
<feature type="signal peptide" evidence="1">
    <location>
        <begin position="1"/>
        <end position="26"/>
    </location>
</feature>
<dbReference type="InterPro" id="IPR002477">
    <property type="entry name" value="Peptidoglycan-bd-like"/>
</dbReference>
<keyword evidence="4" id="KW-1185">Reference proteome</keyword>
<reference evidence="3 4" key="1">
    <citation type="submission" date="2024-06" db="EMBL/GenBank/DDBJ databases">
        <title>The Natural Products Discovery Center: Release of the First 8490 Sequenced Strains for Exploring Actinobacteria Biosynthetic Diversity.</title>
        <authorList>
            <person name="Kalkreuter E."/>
            <person name="Kautsar S.A."/>
            <person name="Yang D."/>
            <person name="Bader C.D."/>
            <person name="Teijaro C.N."/>
            <person name="Fluegel L."/>
            <person name="Davis C.M."/>
            <person name="Simpson J.R."/>
            <person name="Lauterbach L."/>
            <person name="Steele A.D."/>
            <person name="Gui C."/>
            <person name="Meng S."/>
            <person name="Li G."/>
            <person name="Viehrig K."/>
            <person name="Ye F."/>
            <person name="Su P."/>
            <person name="Kiefer A.F."/>
            <person name="Nichols A."/>
            <person name="Cepeda A.J."/>
            <person name="Yan W."/>
            <person name="Fan B."/>
            <person name="Jiang Y."/>
            <person name="Adhikari A."/>
            <person name="Zheng C.-J."/>
            <person name="Schuster L."/>
            <person name="Cowan T.M."/>
            <person name="Smanski M.J."/>
            <person name="Chevrette M.G."/>
            <person name="De Carvalho L.P.S."/>
            <person name="Shen B."/>
        </authorList>
    </citation>
    <scope>NUCLEOTIDE SEQUENCE [LARGE SCALE GENOMIC DNA]</scope>
    <source>
        <strain evidence="3 4">NPDC049344</strain>
    </source>
</reference>
<dbReference type="InterPro" id="IPR036365">
    <property type="entry name" value="PGBD-like_sf"/>
</dbReference>
<name>A0ABV3HPI0_9ACTN</name>
<gene>
    <name evidence="3" type="ORF">AB0K36_04220</name>
</gene>